<name>A0AB74JDT0_AURPU</name>
<accession>A0AB74JDT0</accession>
<dbReference type="PANTHER" id="PTHR13257:SF0">
    <property type="entry name" value="NUCLEAR PORE COMPLEX PROTEIN NUP88"/>
    <property type="match status" value="1"/>
</dbReference>
<dbReference type="GO" id="GO:0017056">
    <property type="term" value="F:structural constituent of nuclear pore"/>
    <property type="evidence" value="ECO:0007669"/>
    <property type="project" value="InterPro"/>
</dbReference>
<dbReference type="GO" id="GO:0006406">
    <property type="term" value="P:mRNA export from nucleus"/>
    <property type="evidence" value="ECO:0007669"/>
    <property type="project" value="TreeGrafter"/>
</dbReference>
<evidence type="ECO:0000256" key="4">
    <source>
        <dbReference type="ARBA" id="ARBA00022927"/>
    </source>
</evidence>
<evidence type="ECO:0000256" key="5">
    <source>
        <dbReference type="ARBA" id="ARBA00023010"/>
    </source>
</evidence>
<keyword evidence="5" id="KW-0811">Translocation</keyword>
<gene>
    <name evidence="9" type="ORF">D6D12_10605</name>
</gene>
<evidence type="ECO:0000313" key="10">
    <source>
        <dbReference type="Proteomes" id="UP000310374"/>
    </source>
</evidence>
<keyword evidence="2" id="KW-0813">Transport</keyword>
<dbReference type="InterPro" id="IPR037700">
    <property type="entry name" value="NUP88/NUP82"/>
</dbReference>
<dbReference type="PANTHER" id="PTHR13257">
    <property type="entry name" value="NUCLEOPORIN NUP84-RELATED"/>
    <property type="match status" value="1"/>
</dbReference>
<evidence type="ECO:0000256" key="1">
    <source>
        <dbReference type="ARBA" id="ARBA00004567"/>
    </source>
</evidence>
<evidence type="ECO:0000256" key="2">
    <source>
        <dbReference type="ARBA" id="ARBA00022448"/>
    </source>
</evidence>
<comment type="caution">
    <text evidence="9">The sequence shown here is derived from an EMBL/GenBank/DDBJ whole genome shotgun (WGS) entry which is preliminary data.</text>
</comment>
<evidence type="ECO:0000313" key="9">
    <source>
        <dbReference type="EMBL" id="THX19785.1"/>
    </source>
</evidence>
<feature type="region of interest" description="Disordered" evidence="8">
    <location>
        <begin position="696"/>
        <end position="716"/>
    </location>
</feature>
<evidence type="ECO:0000256" key="3">
    <source>
        <dbReference type="ARBA" id="ARBA00022816"/>
    </source>
</evidence>
<dbReference type="EMBL" id="QZAT01000323">
    <property type="protein sequence ID" value="THX19785.1"/>
    <property type="molecule type" value="Genomic_DNA"/>
</dbReference>
<feature type="region of interest" description="Disordered" evidence="8">
    <location>
        <begin position="30"/>
        <end position="49"/>
    </location>
</feature>
<dbReference type="AlphaFoldDB" id="A0AB74JDT0"/>
<keyword evidence="3" id="KW-0509">mRNA transport</keyword>
<dbReference type="Proteomes" id="UP000310374">
    <property type="component" value="Unassembled WGS sequence"/>
</dbReference>
<keyword evidence="7" id="KW-0539">Nucleus</keyword>
<protein>
    <recommendedName>
        <fullName evidence="11">Nucleoporin Nup159/Nup146 N-terminal domain-containing protein</fullName>
    </recommendedName>
</protein>
<organism evidence="9 10">
    <name type="scientific">Aureobasidium pullulans</name>
    <name type="common">Black yeast</name>
    <name type="synonym">Pullularia pullulans</name>
    <dbReference type="NCBI Taxonomy" id="5580"/>
    <lineage>
        <taxon>Eukaryota</taxon>
        <taxon>Fungi</taxon>
        <taxon>Dikarya</taxon>
        <taxon>Ascomycota</taxon>
        <taxon>Pezizomycotina</taxon>
        <taxon>Dothideomycetes</taxon>
        <taxon>Dothideomycetidae</taxon>
        <taxon>Dothideales</taxon>
        <taxon>Saccotheciaceae</taxon>
        <taxon>Aureobasidium</taxon>
    </lineage>
</organism>
<dbReference type="GO" id="GO:0000055">
    <property type="term" value="P:ribosomal large subunit export from nucleus"/>
    <property type="evidence" value="ECO:0007669"/>
    <property type="project" value="InterPro"/>
</dbReference>
<keyword evidence="4" id="KW-0653">Protein transport</keyword>
<keyword evidence="6" id="KW-0906">Nuclear pore complex</keyword>
<dbReference type="GO" id="GO:0006606">
    <property type="term" value="P:protein import into nucleus"/>
    <property type="evidence" value="ECO:0007669"/>
    <property type="project" value="TreeGrafter"/>
</dbReference>
<proteinExistence type="predicted"/>
<comment type="subcellular location">
    <subcellularLocation>
        <location evidence="1">Nucleus</location>
        <location evidence="1">Nuclear pore complex</location>
    </subcellularLocation>
</comment>
<dbReference type="GO" id="GO:0000056">
    <property type="term" value="P:ribosomal small subunit export from nucleus"/>
    <property type="evidence" value="ECO:0007669"/>
    <property type="project" value="InterPro"/>
</dbReference>
<evidence type="ECO:0000256" key="6">
    <source>
        <dbReference type="ARBA" id="ARBA00023132"/>
    </source>
</evidence>
<dbReference type="GO" id="GO:0005643">
    <property type="term" value="C:nuclear pore"/>
    <property type="evidence" value="ECO:0007669"/>
    <property type="project" value="UniProtKB-SubCell"/>
</dbReference>
<evidence type="ECO:0000256" key="8">
    <source>
        <dbReference type="SAM" id="MobiDB-lite"/>
    </source>
</evidence>
<evidence type="ECO:0000256" key="7">
    <source>
        <dbReference type="ARBA" id="ARBA00023242"/>
    </source>
</evidence>
<reference evidence="9 10" key="1">
    <citation type="submission" date="2018-10" db="EMBL/GenBank/DDBJ databases">
        <title>Fifty Aureobasidium pullulans genomes reveal a recombining polyextremotolerant generalist.</title>
        <authorList>
            <person name="Gostincar C."/>
            <person name="Turk M."/>
            <person name="Zajc J."/>
            <person name="Gunde-Cimerman N."/>
        </authorList>
    </citation>
    <scope>NUCLEOTIDE SEQUENCE [LARGE SCALE GENOMIC DNA]</scope>
    <source>
        <strain evidence="9 10">EXF-10081</strain>
    </source>
</reference>
<dbReference type="SUPFAM" id="SSF82171">
    <property type="entry name" value="DPP6 N-terminal domain-like"/>
    <property type="match status" value="1"/>
</dbReference>
<sequence>MARVAGHTPSWLSAPSSGFNLFQRATDSKPAAAYRNGSDKDASHGPSRTIAHRGTEVFVLVGNDIRWSDLVMLKDAPKNTQDQNYRASPFVPDKTPLDSNPKQVLKTPVASQIKQLVVSPHGDYLAILTTHTVHIAVLPDSSHLSVQDTSPLRIKTFQLGPTAHVLEQAPVVSAIWHPMGFMGSCLVTVTQDACVRLWELNRDSRASFDEPELALDLKKLANATSSDQDFAASKYGTSKGFSPDSVEMEVAAACFGARATSDEHGWSPMTLWIAMTEGDVYALCPLLPSKWEPTPTTIPSLSTAVVAKAEAISQADPTPEERRIVDQQQKWLADIDAQEPLVVSHADTLNEFEVYNRPANPPAVPKLQGPFYLNPEPDYDQITDIFVIAPRLDDDALMQEEDQDDFLGHDGLSVGIVCLATAAGKVHVCLDLDGVEAQWLPSRRAAFRRRFDEEETFSELLLVETLTTSETKNSWPTFTPTTTSRYGFFLSSNEGIYNISLESWIAPLEDELINPTDSGAAFRLDVLFDVEKSTVDQILKRNHGSVTSVAPTCLSIVDSDLGHFILTASSSQPQAVVLDLPVDRSLYNSFAPDETPLALPAPSVRQPYQPSEAFFATSALPGFLDSALQRNTNVRRADLKKQVVFSPVNLDILTDAHRLLSTETSRLGAAAADLFRRCERMRAELSEQIRHVDELSKRADAVTGDDDDGQGTDQPRVVGKERIDERMENARNRSKELAKRVEAMRRRMAGLGGKELSAKEEAWAAEVSSLSTSLGETEAPAQESIATEDDLTSRLQAVGELQRALVARAKEAAEQQKAIAPTPQDDESEPQDLSASVSRIPVDFRKQKIAQVMQMLDRETALVDAVMDRLGKLKGLGSSISSL</sequence>
<evidence type="ECO:0008006" key="11">
    <source>
        <dbReference type="Google" id="ProtNLM"/>
    </source>
</evidence>
<feature type="region of interest" description="Disordered" evidence="8">
    <location>
        <begin position="814"/>
        <end position="836"/>
    </location>
</feature>